<evidence type="ECO:0000259" key="3">
    <source>
        <dbReference type="Pfam" id="PF01431"/>
    </source>
</evidence>
<keyword evidence="2" id="KW-0732">Signal</keyword>
<dbReference type="InterPro" id="IPR042089">
    <property type="entry name" value="Peptidase_M13_dom_2"/>
</dbReference>
<dbReference type="PROSITE" id="PS51885">
    <property type="entry name" value="NEPRILYSIN"/>
    <property type="match status" value="1"/>
</dbReference>
<dbReference type="PRINTS" id="PR00786">
    <property type="entry name" value="NEPRILYSIN"/>
</dbReference>
<name>A0A0N4ZW46_PARTI</name>
<evidence type="ECO:0000313" key="4">
    <source>
        <dbReference type="Proteomes" id="UP000038045"/>
    </source>
</evidence>
<dbReference type="GO" id="GO:0004222">
    <property type="term" value="F:metalloendopeptidase activity"/>
    <property type="evidence" value="ECO:0007669"/>
    <property type="project" value="InterPro"/>
</dbReference>
<feature type="signal peptide" evidence="2">
    <location>
        <begin position="1"/>
        <end position="22"/>
    </location>
</feature>
<dbReference type="SUPFAM" id="SSF55486">
    <property type="entry name" value="Metalloproteases ('zincins'), catalytic domain"/>
    <property type="match status" value="2"/>
</dbReference>
<accession>A0A0N4ZW46</accession>
<dbReference type="InterPro" id="IPR018497">
    <property type="entry name" value="Peptidase_M13_C"/>
</dbReference>
<dbReference type="WBParaSite" id="PTRK_0001282500.1">
    <property type="protein sequence ID" value="PTRK_0001282500.1"/>
    <property type="gene ID" value="PTRK_0001282500"/>
</dbReference>
<keyword evidence="4" id="KW-1185">Reference proteome</keyword>
<dbReference type="GO" id="GO:0016485">
    <property type="term" value="P:protein processing"/>
    <property type="evidence" value="ECO:0007669"/>
    <property type="project" value="TreeGrafter"/>
</dbReference>
<proteinExistence type="inferred from homology"/>
<organism evidence="4 5">
    <name type="scientific">Parastrongyloides trichosuri</name>
    <name type="common">Possum-specific nematode worm</name>
    <dbReference type="NCBI Taxonomy" id="131310"/>
    <lineage>
        <taxon>Eukaryota</taxon>
        <taxon>Metazoa</taxon>
        <taxon>Ecdysozoa</taxon>
        <taxon>Nematoda</taxon>
        <taxon>Chromadorea</taxon>
        <taxon>Rhabditida</taxon>
        <taxon>Tylenchina</taxon>
        <taxon>Panagrolaimomorpha</taxon>
        <taxon>Strongyloidoidea</taxon>
        <taxon>Strongyloididae</taxon>
        <taxon>Parastrongyloides</taxon>
    </lineage>
</organism>
<dbReference type="InterPro" id="IPR024079">
    <property type="entry name" value="MetalloPept_cat_dom_sf"/>
</dbReference>
<protein>
    <submittedName>
        <fullName evidence="5">Peptidase_M13 domain-containing protein</fullName>
    </submittedName>
</protein>
<dbReference type="InterPro" id="IPR000718">
    <property type="entry name" value="Peptidase_M13"/>
</dbReference>
<evidence type="ECO:0000256" key="2">
    <source>
        <dbReference type="SAM" id="SignalP"/>
    </source>
</evidence>
<dbReference type="Proteomes" id="UP000038045">
    <property type="component" value="Unplaced"/>
</dbReference>
<reference evidence="5" key="1">
    <citation type="submission" date="2017-02" db="UniProtKB">
        <authorList>
            <consortium name="WormBaseParasite"/>
        </authorList>
    </citation>
    <scope>IDENTIFICATION</scope>
</reference>
<comment type="similarity">
    <text evidence="1">Belongs to the peptidase M13 family.</text>
</comment>
<feature type="chain" id="PRO_5005892525" evidence="2">
    <location>
        <begin position="23"/>
        <end position="477"/>
    </location>
</feature>
<evidence type="ECO:0000256" key="1">
    <source>
        <dbReference type="ARBA" id="ARBA00007357"/>
    </source>
</evidence>
<dbReference type="CDD" id="cd08662">
    <property type="entry name" value="M13"/>
    <property type="match status" value="1"/>
</dbReference>
<dbReference type="PANTHER" id="PTHR11733:SF167">
    <property type="entry name" value="FI17812P1-RELATED"/>
    <property type="match status" value="1"/>
</dbReference>
<sequence length="477" mass="56586">MFVGMKLIITSLIYLTIYQIFGMDNETDYQMASELLSETVDKSVNPCDNFYNFVCKKWVDKNQITPEYGKVQRATKSFFEFTREFYDKLLIGKKDSDSEAILLIKTIMRLCVIDYLNENYENFDIDEAYFHCVGENEQFSSLAFYTTTLNCMYGYETITAINKTVHEMFNSVKEQFKNLTKHKKWIDHFSQHYIEEKLDEMKAEVVYFPDLYNLVTMERVYKRFPYDNEMPYDQIKLLTKSFVNELHKLEWKFFDVRLNPIDINAFYDHNLNKYFAPLGFLKKPIFDLKFPISMKYGSYATIIGHEIVHGFTEESLLLFNHERQQPVLSDYSFKEYNQRRECMIEQYSNQIHAPSGLHVNGTLTLEENIADNGGIKIAYGAFKQYEKEHGVEKNNIPGFENFTNDQIFFISYGQFFCSKYDEEESRITIEKKEHAPEEIRLMTTLVNQKIFSDAFLCPKGSRMNPDDKCEIWKHKFY</sequence>
<evidence type="ECO:0000313" key="5">
    <source>
        <dbReference type="WBParaSite" id="PTRK_0001282500.1"/>
    </source>
</evidence>
<dbReference type="PANTHER" id="PTHR11733">
    <property type="entry name" value="ZINC METALLOPROTEASE FAMILY M13 NEPRILYSIN-RELATED"/>
    <property type="match status" value="1"/>
</dbReference>
<dbReference type="GO" id="GO:0005886">
    <property type="term" value="C:plasma membrane"/>
    <property type="evidence" value="ECO:0007669"/>
    <property type="project" value="TreeGrafter"/>
</dbReference>
<dbReference type="Gene3D" id="1.10.1380.10">
    <property type="entry name" value="Neutral endopeptidase , domain2"/>
    <property type="match status" value="2"/>
</dbReference>
<dbReference type="STRING" id="131310.A0A0N4ZW46"/>
<dbReference type="AlphaFoldDB" id="A0A0N4ZW46"/>
<dbReference type="Pfam" id="PF01431">
    <property type="entry name" value="Peptidase_M13"/>
    <property type="match status" value="1"/>
</dbReference>
<feature type="domain" description="Peptidase M13 C-terminal" evidence="3">
    <location>
        <begin position="264"/>
        <end position="471"/>
    </location>
</feature>
<dbReference type="Gene3D" id="3.40.390.10">
    <property type="entry name" value="Collagenase (Catalytic Domain)"/>
    <property type="match status" value="2"/>
</dbReference>